<evidence type="ECO:0000256" key="2">
    <source>
        <dbReference type="ARBA" id="ARBA00022485"/>
    </source>
</evidence>
<evidence type="ECO:0000259" key="8">
    <source>
        <dbReference type="PROSITE" id="PS51379"/>
    </source>
</evidence>
<keyword evidence="2" id="KW-0004">4Fe-4S</keyword>
<dbReference type="GO" id="GO:0046872">
    <property type="term" value="F:metal ion binding"/>
    <property type="evidence" value="ECO:0007669"/>
    <property type="project" value="UniProtKB-KW"/>
</dbReference>
<reference evidence="9" key="1">
    <citation type="submission" date="2019-08" db="EMBL/GenBank/DDBJ databases">
        <authorList>
            <person name="Kucharzyk K."/>
            <person name="Murdoch R.W."/>
            <person name="Higgins S."/>
            <person name="Loffler F."/>
        </authorList>
    </citation>
    <scope>NUCLEOTIDE SEQUENCE</scope>
</reference>
<comment type="caution">
    <text evidence="9">The sequence shown here is derived from an EMBL/GenBank/DDBJ whole genome shotgun (WGS) entry which is preliminary data.</text>
</comment>
<accession>A0A644Z0H6</accession>
<dbReference type="AlphaFoldDB" id="A0A644Z0H6"/>
<dbReference type="SUPFAM" id="SSF54862">
    <property type="entry name" value="4Fe-4S ferredoxins"/>
    <property type="match status" value="1"/>
</dbReference>
<dbReference type="Gene3D" id="3.30.70.20">
    <property type="match status" value="2"/>
</dbReference>
<sequence length="137" mass="14522">MNRCIGCKACVLACKQLHGGVSFRKVRSVNEERYLKMSGMRISSACESCPDPRCVAACKSGAYSVREDGRVVLDESKCKGSGACAAACPYGAPVLIDGIAHKCDMCEGREGGPFCVAACPQGALTLAEERQIREVVL</sequence>
<evidence type="ECO:0000256" key="1">
    <source>
        <dbReference type="ARBA" id="ARBA00022448"/>
    </source>
</evidence>
<dbReference type="PANTHER" id="PTHR43177">
    <property type="entry name" value="PROTEIN NRFC"/>
    <property type="match status" value="1"/>
</dbReference>
<evidence type="ECO:0000256" key="3">
    <source>
        <dbReference type="ARBA" id="ARBA00022723"/>
    </source>
</evidence>
<keyword evidence="6" id="KW-0408">Iron</keyword>
<evidence type="ECO:0000256" key="7">
    <source>
        <dbReference type="ARBA" id="ARBA00023014"/>
    </source>
</evidence>
<feature type="domain" description="4Fe-4S ferredoxin-type" evidence="8">
    <location>
        <begin position="1"/>
        <end position="26"/>
    </location>
</feature>
<name>A0A644Z0H6_9ZZZZ</name>
<gene>
    <name evidence="9" type="primary">dmsB_27</name>
    <name evidence="9" type="ORF">SDC9_78805</name>
</gene>
<dbReference type="InterPro" id="IPR050954">
    <property type="entry name" value="ET_IronSulfur_Cluster-Binding"/>
</dbReference>
<organism evidence="9">
    <name type="scientific">bioreactor metagenome</name>
    <dbReference type="NCBI Taxonomy" id="1076179"/>
    <lineage>
        <taxon>unclassified sequences</taxon>
        <taxon>metagenomes</taxon>
        <taxon>ecological metagenomes</taxon>
    </lineage>
</organism>
<keyword evidence="5" id="KW-0249">Electron transport</keyword>
<feature type="domain" description="4Fe-4S ferredoxin-type" evidence="8">
    <location>
        <begin position="69"/>
        <end position="98"/>
    </location>
</feature>
<evidence type="ECO:0000313" key="9">
    <source>
        <dbReference type="EMBL" id="MPM32243.1"/>
    </source>
</evidence>
<keyword evidence="7" id="KW-0411">Iron-sulfur</keyword>
<keyword evidence="4" id="KW-0677">Repeat</keyword>
<dbReference type="PANTHER" id="PTHR43177:SF5">
    <property type="entry name" value="ANAEROBIC DIMETHYL SULFOXIDE REDUCTASE CHAIN B-RELATED"/>
    <property type="match status" value="1"/>
</dbReference>
<dbReference type="PROSITE" id="PS51379">
    <property type="entry name" value="4FE4S_FER_2"/>
    <property type="match status" value="2"/>
</dbReference>
<proteinExistence type="predicted"/>
<evidence type="ECO:0000256" key="4">
    <source>
        <dbReference type="ARBA" id="ARBA00022737"/>
    </source>
</evidence>
<evidence type="ECO:0000256" key="5">
    <source>
        <dbReference type="ARBA" id="ARBA00022982"/>
    </source>
</evidence>
<keyword evidence="1" id="KW-0813">Transport</keyword>
<keyword evidence="3" id="KW-0479">Metal-binding</keyword>
<dbReference type="Pfam" id="PF13247">
    <property type="entry name" value="Fer4_11"/>
    <property type="match status" value="1"/>
</dbReference>
<dbReference type="GO" id="GO:0051539">
    <property type="term" value="F:4 iron, 4 sulfur cluster binding"/>
    <property type="evidence" value="ECO:0007669"/>
    <property type="project" value="UniProtKB-KW"/>
</dbReference>
<evidence type="ECO:0000256" key="6">
    <source>
        <dbReference type="ARBA" id="ARBA00023004"/>
    </source>
</evidence>
<dbReference type="EMBL" id="VSSQ01006307">
    <property type="protein sequence ID" value="MPM32243.1"/>
    <property type="molecule type" value="Genomic_DNA"/>
</dbReference>
<dbReference type="InterPro" id="IPR017896">
    <property type="entry name" value="4Fe4S_Fe-S-bd"/>
</dbReference>
<protein>
    <submittedName>
        <fullName evidence="9">Anaerobic dimethyl sulfoxide reductase chain B</fullName>
    </submittedName>
</protein>